<dbReference type="CDD" id="cd07043">
    <property type="entry name" value="STAS_anti-anti-sigma_factors"/>
    <property type="match status" value="1"/>
</dbReference>
<dbReference type="RefSeq" id="WP_072903618.1">
    <property type="nucleotide sequence ID" value="NZ_FRAD01000012.1"/>
</dbReference>
<feature type="domain" description="STAS" evidence="7">
    <location>
        <begin position="1"/>
        <end position="111"/>
    </location>
</feature>
<dbReference type="InterPro" id="IPR002645">
    <property type="entry name" value="STAS_dom"/>
</dbReference>
<protein>
    <recommendedName>
        <fullName evidence="3 6">Anti-sigma F factor antagonist</fullName>
    </recommendedName>
    <alternativeName>
        <fullName evidence="6">Stage II sporulation protein</fullName>
    </alternativeName>
</protein>
<proteinExistence type="inferred from homology"/>
<evidence type="ECO:0000313" key="8">
    <source>
        <dbReference type="EMBL" id="SHK04831.1"/>
    </source>
</evidence>
<dbReference type="NCBIfam" id="TIGR00377">
    <property type="entry name" value="ant_ant_sig"/>
    <property type="match status" value="1"/>
</dbReference>
<name>A0A1M6PA37_9CLOT</name>
<evidence type="ECO:0000256" key="3">
    <source>
        <dbReference type="ARBA" id="ARBA00020784"/>
    </source>
</evidence>
<dbReference type="AlphaFoldDB" id="A0A1M6PA37"/>
<sequence>MELRFEKKQDVLIIRMYGELDHHTCEEVRNKLDDRIEREKVKKVILDFRAITFMDSSGIGVIIGRYKKINQSGGKICVAEATGTVEKVFMLSGMNKIIDIYTTVDNALEKLS</sequence>
<dbReference type="SUPFAM" id="SSF52091">
    <property type="entry name" value="SpoIIaa-like"/>
    <property type="match status" value="1"/>
</dbReference>
<evidence type="ECO:0000259" key="7">
    <source>
        <dbReference type="PROSITE" id="PS50801"/>
    </source>
</evidence>
<gene>
    <name evidence="8" type="ORF">SAMN02745248_01652</name>
</gene>
<dbReference type="GO" id="GO:0045152">
    <property type="term" value="F:antisigma factor binding"/>
    <property type="evidence" value="ECO:0007669"/>
    <property type="project" value="InterPro"/>
</dbReference>
<evidence type="ECO:0000256" key="4">
    <source>
        <dbReference type="ARBA" id="ARBA00022553"/>
    </source>
</evidence>
<dbReference type="NCBIfam" id="TIGR02886">
    <property type="entry name" value="spore_II_AA"/>
    <property type="match status" value="1"/>
</dbReference>
<dbReference type="Gene3D" id="3.30.750.24">
    <property type="entry name" value="STAS domain"/>
    <property type="match status" value="1"/>
</dbReference>
<dbReference type="PANTHER" id="PTHR33495:SF2">
    <property type="entry name" value="ANTI-SIGMA FACTOR ANTAGONIST TM_1081-RELATED"/>
    <property type="match status" value="1"/>
</dbReference>
<reference evidence="8 9" key="1">
    <citation type="submission" date="2016-11" db="EMBL/GenBank/DDBJ databases">
        <authorList>
            <person name="Jaros S."/>
            <person name="Januszkiewicz K."/>
            <person name="Wedrychowicz H."/>
        </authorList>
    </citation>
    <scope>NUCLEOTIDE SEQUENCE [LARGE SCALE GENOMIC DNA]</scope>
    <source>
        <strain evidence="8 9">DSM 3090</strain>
    </source>
</reference>
<dbReference type="PANTHER" id="PTHR33495">
    <property type="entry name" value="ANTI-SIGMA FACTOR ANTAGONIST TM_1081-RELATED-RELATED"/>
    <property type="match status" value="1"/>
</dbReference>
<dbReference type="Proteomes" id="UP000183952">
    <property type="component" value="Unassembled WGS sequence"/>
</dbReference>
<dbReference type="InterPro" id="IPR014237">
    <property type="entry name" value="Anti-sigma_F_ant"/>
</dbReference>
<evidence type="ECO:0000256" key="6">
    <source>
        <dbReference type="RuleBase" id="RU003749"/>
    </source>
</evidence>
<dbReference type="PROSITE" id="PS50801">
    <property type="entry name" value="STAS"/>
    <property type="match status" value="1"/>
</dbReference>
<dbReference type="Pfam" id="PF01740">
    <property type="entry name" value="STAS"/>
    <property type="match status" value="1"/>
</dbReference>
<evidence type="ECO:0000256" key="1">
    <source>
        <dbReference type="ARBA" id="ARBA00001976"/>
    </source>
</evidence>
<dbReference type="GO" id="GO:0030435">
    <property type="term" value="P:sporulation resulting in formation of a cellular spore"/>
    <property type="evidence" value="ECO:0007669"/>
    <property type="project" value="UniProtKB-KW"/>
</dbReference>
<evidence type="ECO:0000256" key="2">
    <source>
        <dbReference type="ARBA" id="ARBA00009013"/>
    </source>
</evidence>
<keyword evidence="9" id="KW-1185">Reference proteome</keyword>
<evidence type="ECO:0000313" key="9">
    <source>
        <dbReference type="Proteomes" id="UP000183952"/>
    </source>
</evidence>
<dbReference type="InterPro" id="IPR003658">
    <property type="entry name" value="Anti-sigma_ant"/>
</dbReference>
<keyword evidence="4" id="KW-0597">Phosphoprotein</keyword>
<keyword evidence="5" id="KW-0749">Sporulation</keyword>
<dbReference type="EMBL" id="FRAD01000012">
    <property type="protein sequence ID" value="SHK04831.1"/>
    <property type="molecule type" value="Genomic_DNA"/>
</dbReference>
<organism evidence="8 9">
    <name type="scientific">Hathewaya proteolytica DSM 3090</name>
    <dbReference type="NCBI Taxonomy" id="1121331"/>
    <lineage>
        <taxon>Bacteria</taxon>
        <taxon>Bacillati</taxon>
        <taxon>Bacillota</taxon>
        <taxon>Clostridia</taxon>
        <taxon>Eubacteriales</taxon>
        <taxon>Clostridiaceae</taxon>
        <taxon>Hathewaya</taxon>
    </lineage>
</organism>
<comment type="function">
    <text evidence="1">In the phosphorylated form it could act as an anti-anti-sigma factor that counteracts SpoIIAB and thus releases sigma f from inhibition.</text>
</comment>
<dbReference type="GO" id="GO:0043856">
    <property type="term" value="F:anti-sigma factor antagonist activity"/>
    <property type="evidence" value="ECO:0007669"/>
    <property type="project" value="InterPro"/>
</dbReference>
<accession>A0A1M6PA37</accession>
<dbReference type="InterPro" id="IPR036513">
    <property type="entry name" value="STAS_dom_sf"/>
</dbReference>
<dbReference type="STRING" id="1121331.SAMN02745248_01652"/>
<dbReference type="OrthoDB" id="9796601at2"/>
<comment type="similarity">
    <text evidence="2 6">Belongs to the anti-sigma-factor antagonist family.</text>
</comment>
<evidence type="ECO:0000256" key="5">
    <source>
        <dbReference type="ARBA" id="ARBA00022969"/>
    </source>
</evidence>